<organism evidence="1">
    <name type="scientific">Siphoviridae sp. ctNLX12</name>
    <dbReference type="NCBI Taxonomy" id="2825469"/>
    <lineage>
        <taxon>Viruses</taxon>
        <taxon>Duplodnaviria</taxon>
        <taxon>Heunggongvirae</taxon>
        <taxon>Uroviricota</taxon>
        <taxon>Caudoviricetes</taxon>
    </lineage>
</organism>
<name>A0A8S5UDN5_9CAUD</name>
<reference evidence="1" key="1">
    <citation type="journal article" date="2021" name="Proc. Natl. Acad. Sci. U.S.A.">
        <title>A Catalog of Tens of Thousands of Viruses from Human Metagenomes Reveals Hidden Associations with Chronic Diseases.</title>
        <authorList>
            <person name="Tisza M.J."/>
            <person name="Buck C.B."/>
        </authorList>
    </citation>
    <scope>NUCLEOTIDE SEQUENCE</scope>
    <source>
        <strain evidence="1">CtNLX12</strain>
    </source>
</reference>
<accession>A0A8S5UDN5</accession>
<proteinExistence type="predicted"/>
<evidence type="ECO:0000313" key="1">
    <source>
        <dbReference type="EMBL" id="DAF92605.1"/>
    </source>
</evidence>
<dbReference type="EMBL" id="BK016068">
    <property type="protein sequence ID" value="DAF92605.1"/>
    <property type="molecule type" value="Genomic_DNA"/>
</dbReference>
<protein>
    <submittedName>
        <fullName evidence="1">Uncharacterized protein</fullName>
    </submittedName>
</protein>
<sequence>MKNKILAIVLTAVTLANLAPATANAKTAHTYKVRGTVRNFSYTMQYEDGEKLIGRGFDICTADGNIWEMFDTDTDAHFKDGQKVIVKISDNGTPKDKTDDRIISVKKAK</sequence>